<organism evidence="1 2">
    <name type="scientific">Corallococcus sicarius</name>
    <dbReference type="NCBI Taxonomy" id="2316726"/>
    <lineage>
        <taxon>Bacteria</taxon>
        <taxon>Pseudomonadati</taxon>
        <taxon>Myxococcota</taxon>
        <taxon>Myxococcia</taxon>
        <taxon>Myxococcales</taxon>
        <taxon>Cystobacterineae</taxon>
        <taxon>Myxococcaceae</taxon>
        <taxon>Corallococcus</taxon>
    </lineage>
</organism>
<evidence type="ECO:0000313" key="1">
    <source>
        <dbReference type="EMBL" id="RKH33542.1"/>
    </source>
</evidence>
<sequence length="843" mass="90657">MALASLIPTGALAAPHATKLLPQDAQVHCSPGAPCLQPTANGVVPALEYADGKKLPLQDYVNGGPNGELFLYVSDNSSYTSDECNVTGPQNPCRAQSLFIGMRVPRPRDASGNLLNPAGSITLLLDANRDDTLNLVADADAPRGEDRRIHFRYSTGPGAVTGLSQSKGNPAGGWSALATPSEAWATTAAVTLPASDPAHVHIEFEIKLAPGLPSSGTSEPLMSTVRKLGLGIEHTPMTTSGATQKVGGGRLPNAPVAPDELLTATWETLEFKAPAPIPLSFTMWNVGQMPDATAWVPDGGSGEIDTVARQIFNKEVVCLSEVWMSHERGELIEKVNLLRIQANMMPMQHVAELNDDLLQPSIFSTGLVLLSSRQILEAGVHHFPFGMCTGADCAQAKGVLWARIATPAATAPVVILDHDTPKIAAGTDYAEFVDVFCTHVNAGENTSGEDTSMREQQFADIRTYVQQVRQGGPLTANLFPFEIKDAVPAGTWPSGLDRPAFLLGDLNTLGPKGTQTDVGFAHYTDMMGPGLFNISGPGQFEQANSQFSSMRDLARVATGADPQAAGTWLSPLCANTVESELGAKDRIDYVLVFPPQDTADFPAFALLNGSTASVNPQFDPLSASVDSEGNITQQCLSDHAMVEVTVKLARVKDVLKYNPMKKHRVEYAVKQVIDLETQSGCCADWYTPRVMMAANGVTRTNAFLEFIEDQTIYPNWSVHTGPDNFPFFPDLAVGFSGAVNMTSALWEDDYGADDHYDSIPESNALMEVDNKDAHFTFFANSGLLRRVKGELLTTDWLTGVELLGNFNDGYEHGITVETKGQDAVTDNIARVRHYINVKEVESP</sequence>
<keyword evidence="2" id="KW-1185">Reference proteome</keyword>
<dbReference type="GO" id="GO:0004767">
    <property type="term" value="F:sphingomyelin phosphodiesterase activity"/>
    <property type="evidence" value="ECO:0007669"/>
    <property type="project" value="InterPro"/>
</dbReference>
<evidence type="ECO:0000313" key="2">
    <source>
        <dbReference type="Proteomes" id="UP000273405"/>
    </source>
</evidence>
<reference evidence="2" key="1">
    <citation type="submission" date="2018-09" db="EMBL/GenBank/DDBJ databases">
        <authorList>
            <person name="Livingstone P.G."/>
            <person name="Whitworth D.E."/>
        </authorList>
    </citation>
    <scope>NUCLEOTIDE SEQUENCE [LARGE SCALE GENOMIC DNA]</scope>
    <source>
        <strain evidence="2">CA040B</strain>
    </source>
</reference>
<dbReference type="Gene3D" id="3.60.10.10">
    <property type="entry name" value="Endonuclease/exonuclease/phosphatase"/>
    <property type="match status" value="1"/>
</dbReference>
<dbReference type="PANTHER" id="PTHR16320:SF23">
    <property type="entry name" value="SPHINGOMYELINASE C 1"/>
    <property type="match status" value="1"/>
</dbReference>
<dbReference type="PANTHER" id="PTHR16320">
    <property type="entry name" value="SPHINGOMYELINASE FAMILY MEMBER"/>
    <property type="match status" value="1"/>
</dbReference>
<dbReference type="AlphaFoldDB" id="A0A3A8N0R5"/>
<comment type="caution">
    <text evidence="1">The sequence shown here is derived from an EMBL/GenBank/DDBJ whole genome shotgun (WGS) entry which is preliminary data.</text>
</comment>
<dbReference type="InterPro" id="IPR038772">
    <property type="entry name" value="Sph/SMPD2-like"/>
</dbReference>
<gene>
    <name evidence="1" type="ORF">D7X12_35900</name>
</gene>
<accession>A0A3A8N0R5</accession>
<name>A0A3A8N0R5_9BACT</name>
<protein>
    <submittedName>
        <fullName evidence="1">Uncharacterized protein</fullName>
    </submittedName>
</protein>
<dbReference type="InterPro" id="IPR036691">
    <property type="entry name" value="Endo/exonu/phosph_ase_sf"/>
</dbReference>
<proteinExistence type="predicted"/>
<dbReference type="SUPFAM" id="SSF56219">
    <property type="entry name" value="DNase I-like"/>
    <property type="match status" value="1"/>
</dbReference>
<dbReference type="EMBL" id="RAWG01000371">
    <property type="protein sequence ID" value="RKH33542.1"/>
    <property type="molecule type" value="Genomic_DNA"/>
</dbReference>
<dbReference type="Proteomes" id="UP000273405">
    <property type="component" value="Unassembled WGS sequence"/>
</dbReference>